<evidence type="ECO:0000259" key="1">
    <source>
        <dbReference type="Pfam" id="PF10592"/>
    </source>
</evidence>
<protein>
    <submittedName>
        <fullName evidence="3">Abortive phage infection protein</fullName>
    </submittedName>
</protein>
<dbReference type="Proteomes" id="UP000273516">
    <property type="component" value="Unassembled WGS sequence"/>
</dbReference>
<dbReference type="AlphaFoldDB" id="A0A3M0MGR4"/>
<dbReference type="EMBL" id="QOKZ01000002">
    <property type="protein sequence ID" value="RMC36595.1"/>
    <property type="molecule type" value="Genomic_DNA"/>
</dbReference>
<evidence type="ECO:0000313" key="3">
    <source>
        <dbReference type="EMBL" id="RMC36595.1"/>
    </source>
</evidence>
<accession>A0A3M0MGR4</accession>
<proteinExistence type="predicted"/>
<dbReference type="InterPro" id="IPR018891">
    <property type="entry name" value="AIPR_C"/>
</dbReference>
<comment type="caution">
    <text evidence="3">The sequence shown here is derived from an EMBL/GenBank/DDBJ whole genome shotgun (WGS) entry which is preliminary data.</text>
</comment>
<gene>
    <name evidence="3" type="ORF">C9E81_08100</name>
</gene>
<dbReference type="Pfam" id="PF22879">
    <property type="entry name" value="AIPR_N"/>
    <property type="match status" value="1"/>
</dbReference>
<dbReference type="InterPro" id="IPR055101">
    <property type="entry name" value="AIPR_N"/>
</dbReference>
<evidence type="ECO:0000313" key="4">
    <source>
        <dbReference type="Proteomes" id="UP000273516"/>
    </source>
</evidence>
<keyword evidence="4" id="KW-1185">Reference proteome</keyword>
<dbReference type="Pfam" id="PF10592">
    <property type="entry name" value="AIPR"/>
    <property type="match status" value="1"/>
</dbReference>
<dbReference type="RefSeq" id="WP_122111764.1">
    <property type="nucleotide sequence ID" value="NZ_QOKZ01000002.1"/>
</dbReference>
<sequence>MTELEELHAFGRNIQQDVIAHADAAEDGALRAEAFTEIVIGYLAEVGEIDDGISCPFEARGMRCSGYYLSEDNDRLDLFLTIPRLDGAAGTTSKTEIDTGFRRLFTFLEKAIEGIHQGREEALDGYDMARSIWQARNDISHVRLFVITDGLATIERIEDETLHGIEISSHLWDLRRIHRAVSSGTGHEAIHVNFAEMCASPLRCIISEPENAGYRCLLAVIPGDVLVEMYKRFGPKLLERNVRSFLQLRGKVNQSIRKTILDEPQMFLAFNNGLSVTASGLALEDHGDGTVTLISAEDFQIVNGGQTTGSIFRASRKDSADLSRLQVPVKITEILSGGDVEEIAPRISQSANNQNKVNMADFSSNHPFHRRMEELSRSIWAPPAPGLQRQSRWFYERARGQYHDALAQNKTPAQRKAFEAIHPRRQMISKTDLAKFEHTWSQLPYIVSRGAQKCYLDFMDVLDRRGQFLPDDAFFNRAVARAILFKETERIVSRRKFGGYRANIVTYTLAWLSHRTAKRIDLEAIWNRQGLSAALSNFIDTLCVHAHEHITNSPGGQNVTEWCKKERCWESFRDMEIDIPPVLEDELLSREKARTQSTRHALEEQTTAQEAELIDRVAAVSAETWFALSAWAKDTQSLQPWQRSLSFSLGKLAGNGKPPTRKQAMHGETILVDARKLGFRG</sequence>
<reference evidence="3 4" key="1">
    <citation type="submission" date="2018-07" db="EMBL/GenBank/DDBJ databases">
        <authorList>
            <person name="Zhang Y."/>
            <person name="Wang L."/>
            <person name="Ma S."/>
        </authorList>
    </citation>
    <scope>NUCLEOTIDE SEQUENCE [LARGE SCALE GENOMIC DNA]</scope>
    <source>
        <strain evidence="3 4">4-2</strain>
    </source>
</reference>
<feature type="domain" description="Abortive infection phage resistance protein N-terminal" evidence="2">
    <location>
        <begin position="35"/>
        <end position="179"/>
    </location>
</feature>
<organism evidence="3 4">
    <name type="scientific">Paracoccus alkanivorans</name>
    <dbReference type="NCBI Taxonomy" id="2116655"/>
    <lineage>
        <taxon>Bacteria</taxon>
        <taxon>Pseudomonadati</taxon>
        <taxon>Pseudomonadota</taxon>
        <taxon>Alphaproteobacteria</taxon>
        <taxon>Rhodobacterales</taxon>
        <taxon>Paracoccaceae</taxon>
        <taxon>Paracoccus</taxon>
    </lineage>
</organism>
<evidence type="ECO:0000259" key="2">
    <source>
        <dbReference type="Pfam" id="PF22879"/>
    </source>
</evidence>
<name>A0A3M0MGR4_9RHOB</name>
<feature type="domain" description="Abortive phage infection protein C-terminal" evidence="1">
    <location>
        <begin position="238"/>
        <end position="554"/>
    </location>
</feature>
<dbReference type="OrthoDB" id="9806213at2"/>